<evidence type="ECO:0000259" key="1">
    <source>
        <dbReference type="PROSITE" id="PS50404"/>
    </source>
</evidence>
<dbReference type="PROSITE" id="PS50404">
    <property type="entry name" value="GST_NTER"/>
    <property type="match status" value="1"/>
</dbReference>
<sequence length="204" mass="22552">MLHLYTAKGTCGRATLIALEEAWVGYELTVIDFSKEEQKTPEYLAINPKGRVPALVTDEGVLTETPALLGYVAATHPEAELLPTEPFARAAADEMMAHLCANVHPAHAHIRRGHRWADDPAAIAELTRKGPEVVESTMRWVEDKLVGEWVAGARYSLADAYLFTVANWMEGDGIDMDTLPRIRDHRARVADRPATKRALEKEAG</sequence>
<dbReference type="PANTHER" id="PTHR44051">
    <property type="entry name" value="GLUTATHIONE S-TRANSFERASE-RELATED"/>
    <property type="match status" value="1"/>
</dbReference>
<dbReference type="Gene3D" id="3.40.30.10">
    <property type="entry name" value="Glutaredoxin"/>
    <property type="match status" value="1"/>
</dbReference>
<dbReference type="SUPFAM" id="SSF52833">
    <property type="entry name" value="Thioredoxin-like"/>
    <property type="match status" value="1"/>
</dbReference>
<reference evidence="3 4" key="1">
    <citation type="submission" date="2020-11" db="EMBL/GenBank/DDBJ databases">
        <title>Description of Pontivivens ytuae sp. nov. isolated from deep sea sediment of Mariana Trench.</title>
        <authorList>
            <person name="Wang Z."/>
            <person name="Sun Q.-L."/>
            <person name="Xu X.-D."/>
            <person name="Tang Y.-Z."/>
            <person name="Zhang J."/>
        </authorList>
    </citation>
    <scope>NUCLEOTIDE SEQUENCE [LARGE SCALE GENOMIC DNA]</scope>
    <source>
        <strain evidence="3 4">MT2928</strain>
    </source>
</reference>
<protein>
    <submittedName>
        <fullName evidence="3">Glutathione S-transferase family protein</fullName>
    </submittedName>
</protein>
<organism evidence="3 4">
    <name type="scientific">Pontivivens ytuae</name>
    <dbReference type="NCBI Taxonomy" id="2789856"/>
    <lineage>
        <taxon>Bacteria</taxon>
        <taxon>Pseudomonadati</taxon>
        <taxon>Pseudomonadota</taxon>
        <taxon>Alphaproteobacteria</taxon>
        <taxon>Rhodobacterales</taxon>
        <taxon>Paracoccaceae</taxon>
        <taxon>Pontivivens</taxon>
    </lineage>
</organism>
<evidence type="ECO:0000313" key="4">
    <source>
        <dbReference type="Proteomes" id="UP000594800"/>
    </source>
</evidence>
<name>A0A7S9LRD1_9RHOB</name>
<dbReference type="InterPro" id="IPR036282">
    <property type="entry name" value="Glutathione-S-Trfase_C_sf"/>
</dbReference>
<dbReference type="CDD" id="cd03057">
    <property type="entry name" value="GST_N_Beta"/>
    <property type="match status" value="1"/>
</dbReference>
<dbReference type="InterPro" id="IPR010987">
    <property type="entry name" value="Glutathione-S-Trfase_C-like"/>
</dbReference>
<dbReference type="AlphaFoldDB" id="A0A7S9LRD1"/>
<dbReference type="CDD" id="cd03188">
    <property type="entry name" value="GST_C_Beta"/>
    <property type="match status" value="1"/>
</dbReference>
<dbReference type="PANTHER" id="PTHR44051:SF8">
    <property type="entry name" value="GLUTATHIONE S-TRANSFERASE GSTA"/>
    <property type="match status" value="1"/>
</dbReference>
<dbReference type="InterPro" id="IPR004045">
    <property type="entry name" value="Glutathione_S-Trfase_N"/>
</dbReference>
<dbReference type="EMBL" id="CP064942">
    <property type="protein sequence ID" value="QPH53896.1"/>
    <property type="molecule type" value="Genomic_DNA"/>
</dbReference>
<dbReference type="InterPro" id="IPR036249">
    <property type="entry name" value="Thioredoxin-like_sf"/>
</dbReference>
<dbReference type="SFLD" id="SFLDG01150">
    <property type="entry name" value="Main.1:_Beta-like"/>
    <property type="match status" value="1"/>
</dbReference>
<dbReference type="GO" id="GO:0016740">
    <property type="term" value="F:transferase activity"/>
    <property type="evidence" value="ECO:0007669"/>
    <property type="project" value="UniProtKB-KW"/>
</dbReference>
<keyword evidence="4" id="KW-1185">Reference proteome</keyword>
<evidence type="ECO:0000313" key="3">
    <source>
        <dbReference type="EMBL" id="QPH53896.1"/>
    </source>
</evidence>
<dbReference type="SFLD" id="SFLDG00358">
    <property type="entry name" value="Main_(cytGST)"/>
    <property type="match status" value="1"/>
</dbReference>
<gene>
    <name evidence="3" type="ORF">I0K15_19325</name>
</gene>
<proteinExistence type="predicted"/>
<dbReference type="Pfam" id="PF02798">
    <property type="entry name" value="GST_N"/>
    <property type="match status" value="1"/>
</dbReference>
<feature type="domain" description="GST C-terminal" evidence="2">
    <location>
        <begin position="85"/>
        <end position="204"/>
    </location>
</feature>
<dbReference type="KEGG" id="poz:I0K15_19325"/>
<keyword evidence="3" id="KW-0808">Transferase</keyword>
<dbReference type="Proteomes" id="UP000594800">
    <property type="component" value="Chromosome"/>
</dbReference>
<dbReference type="SUPFAM" id="SSF47616">
    <property type="entry name" value="GST C-terminal domain-like"/>
    <property type="match status" value="1"/>
</dbReference>
<dbReference type="Gene3D" id="1.20.1050.10">
    <property type="match status" value="1"/>
</dbReference>
<dbReference type="PROSITE" id="PS50405">
    <property type="entry name" value="GST_CTER"/>
    <property type="match status" value="1"/>
</dbReference>
<dbReference type="InterPro" id="IPR040079">
    <property type="entry name" value="Glutathione_S-Trfase"/>
</dbReference>
<evidence type="ECO:0000259" key="2">
    <source>
        <dbReference type="PROSITE" id="PS50405"/>
    </source>
</evidence>
<dbReference type="RefSeq" id="WP_196103105.1">
    <property type="nucleotide sequence ID" value="NZ_CP064942.1"/>
</dbReference>
<feature type="domain" description="GST N-terminal" evidence="1">
    <location>
        <begin position="1"/>
        <end position="80"/>
    </location>
</feature>
<accession>A0A7S9LRD1</accession>
<dbReference type="SFLD" id="SFLDS00019">
    <property type="entry name" value="Glutathione_Transferase_(cytos"/>
    <property type="match status" value="1"/>
</dbReference>